<reference evidence="2 3" key="1">
    <citation type="submission" date="2019-05" db="EMBL/GenBank/DDBJ databases">
        <authorList>
            <person name="Narsing Rao M.P."/>
            <person name="Li W.J."/>
        </authorList>
    </citation>
    <scope>NUCLEOTIDE SEQUENCE [LARGE SCALE GENOMIC DNA]</scope>
    <source>
        <strain evidence="2 3">SYSU_K30003</strain>
    </source>
</reference>
<protein>
    <recommendedName>
        <fullName evidence="1">DUF6855 domain-containing protein</fullName>
    </recommendedName>
</protein>
<dbReference type="OrthoDB" id="3379932at2"/>
<dbReference type="Pfam" id="PF21619">
    <property type="entry name" value="DUF6855"/>
    <property type="match status" value="1"/>
</dbReference>
<keyword evidence="3" id="KW-1185">Reference proteome</keyword>
<evidence type="ECO:0000313" key="2">
    <source>
        <dbReference type="EMBL" id="TLS48410.1"/>
    </source>
</evidence>
<organism evidence="2 3">
    <name type="scientific">Paenibacillus antri</name>
    <dbReference type="NCBI Taxonomy" id="2582848"/>
    <lineage>
        <taxon>Bacteria</taxon>
        <taxon>Bacillati</taxon>
        <taxon>Bacillota</taxon>
        <taxon>Bacilli</taxon>
        <taxon>Bacillales</taxon>
        <taxon>Paenibacillaceae</taxon>
        <taxon>Paenibacillus</taxon>
    </lineage>
</organism>
<dbReference type="EMBL" id="VCIW01000037">
    <property type="protein sequence ID" value="TLS48410.1"/>
    <property type="molecule type" value="Genomic_DNA"/>
</dbReference>
<evidence type="ECO:0000259" key="1">
    <source>
        <dbReference type="Pfam" id="PF21619"/>
    </source>
</evidence>
<dbReference type="RefSeq" id="WP_138198202.1">
    <property type="nucleotide sequence ID" value="NZ_VCIW01000037.1"/>
</dbReference>
<proteinExistence type="predicted"/>
<sequence>MTNANGAGTKENPWKLKTPPLTSEYEMYKDEKDGKDILVCTVGKTVLHYDYRCIDDLHTMLKHRGDWMELGSADEQKPAKEGTVEAWGRSPDNPVGGWYGLKKGFRGRFGMYIPPLLEELGLAEVEHQPRNNRMRAI</sequence>
<dbReference type="AlphaFoldDB" id="A0A5R9G2P4"/>
<dbReference type="InterPro" id="IPR049193">
    <property type="entry name" value="DUF6855"/>
</dbReference>
<name>A0A5R9G2P4_9BACL</name>
<feature type="domain" description="DUF6855" evidence="1">
    <location>
        <begin position="7"/>
        <end position="137"/>
    </location>
</feature>
<gene>
    <name evidence="2" type="ORF">FE782_30855</name>
</gene>
<evidence type="ECO:0000313" key="3">
    <source>
        <dbReference type="Proteomes" id="UP000309676"/>
    </source>
</evidence>
<dbReference type="Proteomes" id="UP000309676">
    <property type="component" value="Unassembled WGS sequence"/>
</dbReference>
<comment type="caution">
    <text evidence="2">The sequence shown here is derived from an EMBL/GenBank/DDBJ whole genome shotgun (WGS) entry which is preliminary data.</text>
</comment>
<accession>A0A5R9G2P4</accession>